<organism evidence="2 3">
    <name type="scientific">Caldimonas thermodepolymerans</name>
    <dbReference type="NCBI Taxonomy" id="215580"/>
    <lineage>
        <taxon>Bacteria</taxon>
        <taxon>Pseudomonadati</taxon>
        <taxon>Pseudomonadota</taxon>
        <taxon>Betaproteobacteria</taxon>
        <taxon>Burkholderiales</taxon>
        <taxon>Sphaerotilaceae</taxon>
        <taxon>Caldimonas</taxon>
    </lineage>
</organism>
<proteinExistence type="predicted"/>
<protein>
    <submittedName>
        <fullName evidence="2">Type I restriction and modification enzyme subunit R-like protein</fullName>
    </submittedName>
</protein>
<feature type="domain" description="Restriction endonuclease type I HsdR N-terminal" evidence="1">
    <location>
        <begin position="4"/>
        <end position="70"/>
    </location>
</feature>
<dbReference type="GO" id="GO:0005524">
    <property type="term" value="F:ATP binding"/>
    <property type="evidence" value="ECO:0007669"/>
    <property type="project" value="UniProtKB-KW"/>
</dbReference>
<dbReference type="GO" id="GO:0003677">
    <property type="term" value="F:DNA binding"/>
    <property type="evidence" value="ECO:0007669"/>
    <property type="project" value="UniProtKB-KW"/>
</dbReference>
<gene>
    <name evidence="2" type="ORF">EV676_102609</name>
</gene>
<dbReference type="Proteomes" id="UP000294772">
    <property type="component" value="Unassembled WGS sequence"/>
</dbReference>
<evidence type="ECO:0000313" key="2">
    <source>
        <dbReference type="EMBL" id="TCP09094.1"/>
    </source>
</evidence>
<dbReference type="EMBL" id="SLXF01000002">
    <property type="protein sequence ID" value="TCP09094.1"/>
    <property type="molecule type" value="Genomic_DNA"/>
</dbReference>
<dbReference type="AlphaFoldDB" id="A0AA46DGL6"/>
<dbReference type="InterPro" id="IPR007409">
    <property type="entry name" value="Restrct_endonuc_type1_HsdR_N"/>
</dbReference>
<comment type="caution">
    <text evidence="2">The sequence shown here is derived from an EMBL/GenBank/DDBJ whole genome shotgun (WGS) entry which is preliminary data.</text>
</comment>
<evidence type="ECO:0000259" key="1">
    <source>
        <dbReference type="Pfam" id="PF04313"/>
    </source>
</evidence>
<reference evidence="2 3" key="1">
    <citation type="submission" date="2019-03" db="EMBL/GenBank/DDBJ databases">
        <title>Genomic Encyclopedia of Type Strains, Phase IV (KMG-IV): sequencing the most valuable type-strain genomes for metagenomic binning, comparative biology and taxonomic classification.</title>
        <authorList>
            <person name="Goeker M."/>
        </authorList>
    </citation>
    <scope>NUCLEOTIDE SEQUENCE [LARGE SCALE GENOMIC DNA]</scope>
    <source>
        <strain evidence="2 3">DSM 15264</strain>
    </source>
</reference>
<evidence type="ECO:0000313" key="3">
    <source>
        <dbReference type="Proteomes" id="UP000294772"/>
    </source>
</evidence>
<dbReference type="GO" id="GO:0009035">
    <property type="term" value="F:type I site-specific deoxyribonuclease activity"/>
    <property type="evidence" value="ECO:0007669"/>
    <property type="project" value="UniProtKB-EC"/>
</dbReference>
<accession>A0AA46DGL6</accession>
<dbReference type="Pfam" id="PF04313">
    <property type="entry name" value="HSDR_N"/>
    <property type="match status" value="1"/>
</dbReference>
<sequence>MAFLSEAEIESALLDQLRALGYSIEREEDIGPDGHRPERESHDEVVLRTRLEGAVARLNPGVPPEARQDAIRTAYISRREPPLLQADLDKLRIADAEKPMGKFSQ</sequence>
<dbReference type="GO" id="GO:0009307">
    <property type="term" value="P:DNA restriction-modification system"/>
    <property type="evidence" value="ECO:0007669"/>
    <property type="project" value="UniProtKB-KW"/>
</dbReference>
<name>A0AA46DGL6_9BURK</name>